<evidence type="ECO:0000313" key="2">
    <source>
        <dbReference type="EMBL" id="GBN06297.1"/>
    </source>
</evidence>
<accession>A0A4Y2KVG1</accession>
<comment type="caution">
    <text evidence="1">The sequence shown here is derived from an EMBL/GenBank/DDBJ whole genome shotgun (WGS) entry which is preliminary data.</text>
</comment>
<name>A0A4Y2KVG1_ARAVE</name>
<dbReference type="EMBL" id="BGPR01274031">
    <property type="protein sequence ID" value="GBN06288.1"/>
    <property type="molecule type" value="Genomic_DNA"/>
</dbReference>
<keyword evidence="3" id="KW-1185">Reference proteome</keyword>
<dbReference type="EMBL" id="BGPR01274034">
    <property type="protein sequence ID" value="GBN06297.1"/>
    <property type="molecule type" value="Genomic_DNA"/>
</dbReference>
<proteinExistence type="predicted"/>
<evidence type="ECO:0000313" key="3">
    <source>
        <dbReference type="Proteomes" id="UP000499080"/>
    </source>
</evidence>
<gene>
    <name evidence="1" type="ORF">AVEN_187148_1</name>
    <name evidence="2" type="ORF">AVEN_200394_1</name>
</gene>
<feature type="non-terminal residue" evidence="1">
    <location>
        <position position="1"/>
    </location>
</feature>
<evidence type="ECO:0000313" key="1">
    <source>
        <dbReference type="EMBL" id="GBN06288.1"/>
    </source>
</evidence>
<organism evidence="1 3">
    <name type="scientific">Araneus ventricosus</name>
    <name type="common">Orbweaver spider</name>
    <name type="synonym">Epeira ventricosa</name>
    <dbReference type="NCBI Taxonomy" id="182803"/>
    <lineage>
        <taxon>Eukaryota</taxon>
        <taxon>Metazoa</taxon>
        <taxon>Ecdysozoa</taxon>
        <taxon>Arthropoda</taxon>
        <taxon>Chelicerata</taxon>
        <taxon>Arachnida</taxon>
        <taxon>Araneae</taxon>
        <taxon>Araneomorphae</taxon>
        <taxon>Entelegynae</taxon>
        <taxon>Araneoidea</taxon>
        <taxon>Araneidae</taxon>
        <taxon>Araneus</taxon>
    </lineage>
</organism>
<dbReference type="Proteomes" id="UP000499080">
    <property type="component" value="Unassembled WGS sequence"/>
</dbReference>
<sequence length="81" mass="9239">LHELSGDYVTSYVMKSLPVEKVLDQASSQAKKSQLDFDQQASWWANKKALSAVLRCNGNLYCEIYKCCFKTCATFLCLEYL</sequence>
<reference evidence="1 3" key="1">
    <citation type="journal article" date="2019" name="Sci. Rep.">
        <title>Orb-weaving spider Araneus ventricosus genome elucidates the spidroin gene catalogue.</title>
        <authorList>
            <person name="Kono N."/>
            <person name="Nakamura H."/>
            <person name="Ohtoshi R."/>
            <person name="Moran D.A.P."/>
            <person name="Shinohara A."/>
            <person name="Yoshida Y."/>
            <person name="Fujiwara M."/>
            <person name="Mori M."/>
            <person name="Tomita M."/>
            <person name="Arakawa K."/>
        </authorList>
    </citation>
    <scope>NUCLEOTIDE SEQUENCE [LARGE SCALE GENOMIC DNA]</scope>
</reference>
<protein>
    <submittedName>
        <fullName evidence="1">Uncharacterized protein</fullName>
    </submittedName>
</protein>
<dbReference type="AlphaFoldDB" id="A0A4Y2KVG1"/>